<dbReference type="Proteomes" id="UP001497623">
    <property type="component" value="Unassembled WGS sequence"/>
</dbReference>
<protein>
    <submittedName>
        <fullName evidence="3">Uncharacterized protein</fullName>
    </submittedName>
</protein>
<feature type="region of interest" description="Disordered" evidence="1">
    <location>
        <begin position="91"/>
        <end position="125"/>
    </location>
</feature>
<reference evidence="3 4" key="1">
    <citation type="submission" date="2024-05" db="EMBL/GenBank/DDBJ databases">
        <authorList>
            <person name="Wallberg A."/>
        </authorList>
    </citation>
    <scope>NUCLEOTIDE SEQUENCE [LARGE SCALE GENOMIC DNA]</scope>
</reference>
<keyword evidence="2" id="KW-0732">Signal</keyword>
<evidence type="ECO:0000313" key="4">
    <source>
        <dbReference type="Proteomes" id="UP001497623"/>
    </source>
</evidence>
<gene>
    <name evidence="3" type="ORF">MNOR_LOCUS12032</name>
</gene>
<dbReference type="AlphaFoldDB" id="A0AAV2QFK1"/>
<feature type="chain" id="PRO_5043853257" evidence="2">
    <location>
        <begin position="35"/>
        <end position="175"/>
    </location>
</feature>
<accession>A0AAV2QFK1</accession>
<name>A0AAV2QFK1_MEGNR</name>
<evidence type="ECO:0000256" key="2">
    <source>
        <dbReference type="SAM" id="SignalP"/>
    </source>
</evidence>
<sequence>MYLFTLVVCRMVPQFCGYTSLILLLGLLADIGEPKGVHYGSSEEPHHGQHKYEANQKEVYHVGSPGYKYDAHQKVYHVHPIRHYRAIHRSGHSKTNGHYGRQDNSASHPNHYGDYQHKPHQQQSYQLPHRLSNGDQSLWQGPPSGVPQPRYRELPTEVTAVVGETAQLPCGVTYL</sequence>
<dbReference type="EMBL" id="CAXKWB010006471">
    <property type="protein sequence ID" value="CAL4082940.1"/>
    <property type="molecule type" value="Genomic_DNA"/>
</dbReference>
<evidence type="ECO:0000256" key="1">
    <source>
        <dbReference type="SAM" id="MobiDB-lite"/>
    </source>
</evidence>
<proteinExistence type="predicted"/>
<comment type="caution">
    <text evidence="3">The sequence shown here is derived from an EMBL/GenBank/DDBJ whole genome shotgun (WGS) entry which is preliminary data.</text>
</comment>
<organism evidence="3 4">
    <name type="scientific">Meganyctiphanes norvegica</name>
    <name type="common">Northern krill</name>
    <name type="synonym">Thysanopoda norvegica</name>
    <dbReference type="NCBI Taxonomy" id="48144"/>
    <lineage>
        <taxon>Eukaryota</taxon>
        <taxon>Metazoa</taxon>
        <taxon>Ecdysozoa</taxon>
        <taxon>Arthropoda</taxon>
        <taxon>Crustacea</taxon>
        <taxon>Multicrustacea</taxon>
        <taxon>Malacostraca</taxon>
        <taxon>Eumalacostraca</taxon>
        <taxon>Eucarida</taxon>
        <taxon>Euphausiacea</taxon>
        <taxon>Euphausiidae</taxon>
        <taxon>Meganyctiphanes</taxon>
    </lineage>
</organism>
<keyword evidence="4" id="KW-1185">Reference proteome</keyword>
<evidence type="ECO:0000313" key="3">
    <source>
        <dbReference type="EMBL" id="CAL4082940.1"/>
    </source>
</evidence>
<feature type="signal peptide" evidence="2">
    <location>
        <begin position="1"/>
        <end position="34"/>
    </location>
</feature>
<feature type="non-terminal residue" evidence="3">
    <location>
        <position position="175"/>
    </location>
</feature>